<keyword evidence="2" id="KW-1185">Reference proteome</keyword>
<dbReference type="AlphaFoldDB" id="A0A9N9JF60"/>
<evidence type="ECO:0000313" key="1">
    <source>
        <dbReference type="EMBL" id="CAG8779282.1"/>
    </source>
</evidence>
<dbReference type="OrthoDB" id="2448732at2759"/>
<organism evidence="1 2">
    <name type="scientific">Racocetra fulgida</name>
    <dbReference type="NCBI Taxonomy" id="60492"/>
    <lineage>
        <taxon>Eukaryota</taxon>
        <taxon>Fungi</taxon>
        <taxon>Fungi incertae sedis</taxon>
        <taxon>Mucoromycota</taxon>
        <taxon>Glomeromycotina</taxon>
        <taxon>Glomeromycetes</taxon>
        <taxon>Diversisporales</taxon>
        <taxon>Gigasporaceae</taxon>
        <taxon>Racocetra</taxon>
    </lineage>
</organism>
<evidence type="ECO:0000313" key="2">
    <source>
        <dbReference type="Proteomes" id="UP000789396"/>
    </source>
</evidence>
<protein>
    <submittedName>
        <fullName evidence="1">1508_t:CDS:1</fullName>
    </submittedName>
</protein>
<dbReference type="EMBL" id="CAJVPZ010051594">
    <property type="protein sequence ID" value="CAG8779282.1"/>
    <property type="molecule type" value="Genomic_DNA"/>
</dbReference>
<reference evidence="1" key="1">
    <citation type="submission" date="2021-06" db="EMBL/GenBank/DDBJ databases">
        <authorList>
            <person name="Kallberg Y."/>
            <person name="Tangrot J."/>
            <person name="Rosling A."/>
        </authorList>
    </citation>
    <scope>NUCLEOTIDE SEQUENCE</scope>
    <source>
        <strain evidence="1">IN212</strain>
    </source>
</reference>
<feature type="non-terminal residue" evidence="1">
    <location>
        <position position="121"/>
    </location>
</feature>
<name>A0A9N9JF60_9GLOM</name>
<dbReference type="Proteomes" id="UP000789396">
    <property type="component" value="Unassembled WGS sequence"/>
</dbReference>
<comment type="caution">
    <text evidence="1">The sequence shown here is derived from an EMBL/GenBank/DDBJ whole genome shotgun (WGS) entry which is preliminary data.</text>
</comment>
<sequence>IAKDFIKQISTRYAFSIPLPPHYMIVNPTKKPDLPQNLRQIKDFNLTTPITSARQLVYIAKLLQPYYFFNRILDSWIEIQKNKDHTATRTPESKEKTKITIPKTLEATQKYLESIDSTQDQ</sequence>
<accession>A0A9N9JF60</accession>
<gene>
    <name evidence="1" type="ORF">RFULGI_LOCUS15666</name>
</gene>
<proteinExistence type="predicted"/>
<feature type="non-terminal residue" evidence="1">
    <location>
        <position position="1"/>
    </location>
</feature>